<dbReference type="Pfam" id="PF01476">
    <property type="entry name" value="LysM"/>
    <property type="match status" value="3"/>
</dbReference>
<dbReference type="InterPro" id="IPR052210">
    <property type="entry name" value="LysM1-like"/>
</dbReference>
<evidence type="ECO:0000259" key="4">
    <source>
        <dbReference type="PROSITE" id="PS51782"/>
    </source>
</evidence>
<dbReference type="RefSeq" id="XP_035348339.1">
    <property type="nucleotide sequence ID" value="XM_035492446.1"/>
</dbReference>
<evidence type="ECO:0000256" key="2">
    <source>
        <dbReference type="ARBA" id="ARBA00023026"/>
    </source>
</evidence>
<feature type="domain" description="LysM" evidence="4">
    <location>
        <begin position="273"/>
        <end position="321"/>
    </location>
</feature>
<dbReference type="SUPFAM" id="SSF54106">
    <property type="entry name" value="LysM domain"/>
    <property type="match status" value="3"/>
</dbReference>
<name>A0A7H8R9B5_TALRU</name>
<keyword evidence="2" id="KW-0843">Virulence</keyword>
<dbReference type="OrthoDB" id="5985073at2759"/>
<evidence type="ECO:0000256" key="3">
    <source>
        <dbReference type="SAM" id="SignalP"/>
    </source>
</evidence>
<keyword evidence="1" id="KW-0147">Chitin-binding</keyword>
<gene>
    <name evidence="5" type="ORF">TRUGW13939_09323</name>
</gene>
<feature type="domain" description="LysM" evidence="4">
    <location>
        <begin position="169"/>
        <end position="215"/>
    </location>
</feature>
<reference evidence="6" key="1">
    <citation type="submission" date="2020-06" db="EMBL/GenBank/DDBJ databases">
        <title>A chromosome-scale genome assembly of Talaromyces rugulosus W13939.</title>
        <authorList>
            <person name="Wang B."/>
            <person name="Guo L."/>
            <person name="Ye K."/>
            <person name="Wang L."/>
        </authorList>
    </citation>
    <scope>NUCLEOTIDE SEQUENCE [LARGE SCALE GENOMIC DNA]</scope>
    <source>
        <strain evidence="6">W13939</strain>
    </source>
</reference>
<sequence>MFFSKILVQCLLLGATTAFFIPKRSEESISLGKDREIVDGNYIADENVWLIPTATMPISKISRSNIADAPSPTQSGLISTCDAYYFVESGDYCSGIGSKFGNFTATQFYNWNPAVKSDCSALLAGYYVCIGVAGTSTPSTTDTIVLTVTNTLAPAPSPTQTGIASNCNDYYKVLSGDTCVGISDSNNITLTDFYDWNPAVGASCQTLIAGFYVCVGISGEQDSPFTEKRNTGALLKQVDSSPITTATVTTTATATAIAVPSPIQTGIVSGCTKYYQAQKGDTCVTIVNDHYPSLTVAQFESWNPAVGTSCNSLLAGYYYCVAT</sequence>
<dbReference type="PANTHER" id="PTHR34997:SF1">
    <property type="entry name" value="PEPTIDOGLYCAN-BINDING LYSIN DOMAIN"/>
    <property type="match status" value="1"/>
</dbReference>
<feature type="domain" description="LysM" evidence="4">
    <location>
        <begin position="83"/>
        <end position="130"/>
    </location>
</feature>
<evidence type="ECO:0000313" key="6">
    <source>
        <dbReference type="Proteomes" id="UP000509510"/>
    </source>
</evidence>
<dbReference type="CDD" id="cd00118">
    <property type="entry name" value="LysM"/>
    <property type="match status" value="2"/>
</dbReference>
<dbReference type="InterPro" id="IPR036779">
    <property type="entry name" value="LysM_dom_sf"/>
</dbReference>
<dbReference type="Proteomes" id="UP000509510">
    <property type="component" value="Chromosome V"/>
</dbReference>
<accession>A0A7H8R9B5</accession>
<dbReference type="SMART" id="SM00257">
    <property type="entry name" value="LysM"/>
    <property type="match status" value="3"/>
</dbReference>
<dbReference type="KEGG" id="trg:TRUGW13939_09323"/>
<protein>
    <recommendedName>
        <fullName evidence="4">LysM domain-containing protein</fullName>
    </recommendedName>
</protein>
<dbReference type="EMBL" id="CP055902">
    <property type="protein sequence ID" value="QKX62165.1"/>
    <property type="molecule type" value="Genomic_DNA"/>
</dbReference>
<evidence type="ECO:0000313" key="5">
    <source>
        <dbReference type="EMBL" id="QKX62165.1"/>
    </source>
</evidence>
<keyword evidence="3" id="KW-0732">Signal</keyword>
<dbReference type="AlphaFoldDB" id="A0A7H8R9B5"/>
<dbReference type="Gene3D" id="3.10.350.10">
    <property type="entry name" value="LysM domain"/>
    <property type="match status" value="3"/>
</dbReference>
<dbReference type="GO" id="GO:0008061">
    <property type="term" value="F:chitin binding"/>
    <property type="evidence" value="ECO:0007669"/>
    <property type="project" value="UniProtKB-KW"/>
</dbReference>
<feature type="signal peptide" evidence="3">
    <location>
        <begin position="1"/>
        <end position="18"/>
    </location>
</feature>
<dbReference type="GeneID" id="55996806"/>
<dbReference type="InterPro" id="IPR018392">
    <property type="entry name" value="LysM"/>
</dbReference>
<keyword evidence="6" id="KW-1185">Reference proteome</keyword>
<feature type="chain" id="PRO_5028807484" description="LysM domain-containing protein" evidence="3">
    <location>
        <begin position="19"/>
        <end position="323"/>
    </location>
</feature>
<dbReference type="PANTHER" id="PTHR34997">
    <property type="entry name" value="AM15"/>
    <property type="match status" value="1"/>
</dbReference>
<dbReference type="PROSITE" id="PS51782">
    <property type="entry name" value="LYSM"/>
    <property type="match status" value="3"/>
</dbReference>
<proteinExistence type="predicted"/>
<organism evidence="5 6">
    <name type="scientific">Talaromyces rugulosus</name>
    <name type="common">Penicillium rugulosum</name>
    <dbReference type="NCBI Taxonomy" id="121627"/>
    <lineage>
        <taxon>Eukaryota</taxon>
        <taxon>Fungi</taxon>
        <taxon>Dikarya</taxon>
        <taxon>Ascomycota</taxon>
        <taxon>Pezizomycotina</taxon>
        <taxon>Eurotiomycetes</taxon>
        <taxon>Eurotiomycetidae</taxon>
        <taxon>Eurotiales</taxon>
        <taxon>Trichocomaceae</taxon>
        <taxon>Talaromyces</taxon>
        <taxon>Talaromyces sect. Islandici</taxon>
    </lineage>
</organism>
<evidence type="ECO:0000256" key="1">
    <source>
        <dbReference type="ARBA" id="ARBA00022669"/>
    </source>
</evidence>